<comment type="caution">
    <text evidence="1">The sequence shown here is derived from an EMBL/GenBank/DDBJ whole genome shotgun (WGS) entry which is preliminary data.</text>
</comment>
<protein>
    <recommendedName>
        <fullName evidence="3">Transposase</fullName>
    </recommendedName>
</protein>
<gene>
    <name evidence="1" type="ORF">L2A60_15950</name>
</gene>
<dbReference type="Proteomes" id="UP001521209">
    <property type="component" value="Unassembled WGS sequence"/>
</dbReference>
<evidence type="ECO:0000313" key="1">
    <source>
        <dbReference type="EMBL" id="MCF3948168.1"/>
    </source>
</evidence>
<dbReference type="RefSeq" id="WP_235705450.1">
    <property type="nucleotide sequence ID" value="NZ_JAKGBZ010000040.1"/>
</dbReference>
<proteinExistence type="predicted"/>
<evidence type="ECO:0000313" key="2">
    <source>
        <dbReference type="Proteomes" id="UP001521209"/>
    </source>
</evidence>
<reference evidence="1 2" key="1">
    <citation type="submission" date="2022-01" db="EMBL/GenBank/DDBJ databases">
        <authorList>
            <person name="Won M."/>
            <person name="Kim S.-J."/>
            <person name="Kwon S.-W."/>
        </authorList>
    </citation>
    <scope>NUCLEOTIDE SEQUENCE [LARGE SCALE GENOMIC DNA]</scope>
    <source>
        <strain evidence="1 2">KCTC 23505</strain>
    </source>
</reference>
<sequence>AALRKQTTKQTDDGLPVHSFHSLIADLATLTRNTVTTAISPSAVPSNHPARSQIIVSDQWAVQFKRRKLSLVVPRKKLRGSETGRIAHYLYIVLQETL</sequence>
<evidence type="ECO:0008006" key="3">
    <source>
        <dbReference type="Google" id="ProtNLM"/>
    </source>
</evidence>
<keyword evidence="2" id="KW-1185">Reference proteome</keyword>
<name>A0ABS9E1D3_9PROT</name>
<feature type="non-terminal residue" evidence="1">
    <location>
        <position position="1"/>
    </location>
</feature>
<organism evidence="1 2">
    <name type="scientific">Acidiphilium iwatense</name>
    <dbReference type="NCBI Taxonomy" id="768198"/>
    <lineage>
        <taxon>Bacteria</taxon>
        <taxon>Pseudomonadati</taxon>
        <taxon>Pseudomonadota</taxon>
        <taxon>Alphaproteobacteria</taxon>
        <taxon>Acetobacterales</taxon>
        <taxon>Acidocellaceae</taxon>
        <taxon>Acidiphilium</taxon>
    </lineage>
</organism>
<dbReference type="EMBL" id="JAKGBZ010000040">
    <property type="protein sequence ID" value="MCF3948168.1"/>
    <property type="molecule type" value="Genomic_DNA"/>
</dbReference>
<accession>A0ABS9E1D3</accession>